<gene>
    <name evidence="1" type="ORF">IEQ34_022384</name>
</gene>
<dbReference type="AlphaFoldDB" id="A0AAV7FXL4"/>
<protein>
    <submittedName>
        <fullName evidence="1">Uncharacterized protein</fullName>
    </submittedName>
</protein>
<accession>A0AAV7FXL4</accession>
<dbReference type="EMBL" id="JAGFBR010000019">
    <property type="protein sequence ID" value="KAH0448584.1"/>
    <property type="molecule type" value="Genomic_DNA"/>
</dbReference>
<keyword evidence="2" id="KW-1185">Reference proteome</keyword>
<organism evidence="1 2">
    <name type="scientific">Dendrobium chrysotoxum</name>
    <name type="common">Orchid</name>
    <dbReference type="NCBI Taxonomy" id="161865"/>
    <lineage>
        <taxon>Eukaryota</taxon>
        <taxon>Viridiplantae</taxon>
        <taxon>Streptophyta</taxon>
        <taxon>Embryophyta</taxon>
        <taxon>Tracheophyta</taxon>
        <taxon>Spermatophyta</taxon>
        <taxon>Magnoliopsida</taxon>
        <taxon>Liliopsida</taxon>
        <taxon>Asparagales</taxon>
        <taxon>Orchidaceae</taxon>
        <taxon>Epidendroideae</taxon>
        <taxon>Malaxideae</taxon>
        <taxon>Dendrobiinae</taxon>
        <taxon>Dendrobium</taxon>
    </lineage>
</organism>
<reference evidence="1 2" key="1">
    <citation type="journal article" date="2021" name="Hortic Res">
        <title>Chromosome-scale assembly of the Dendrobium chrysotoxum genome enhances the understanding of orchid evolution.</title>
        <authorList>
            <person name="Zhang Y."/>
            <person name="Zhang G.Q."/>
            <person name="Zhang D."/>
            <person name="Liu X.D."/>
            <person name="Xu X.Y."/>
            <person name="Sun W.H."/>
            <person name="Yu X."/>
            <person name="Zhu X."/>
            <person name="Wang Z.W."/>
            <person name="Zhao X."/>
            <person name="Zhong W.Y."/>
            <person name="Chen H."/>
            <person name="Yin W.L."/>
            <person name="Huang T."/>
            <person name="Niu S.C."/>
            <person name="Liu Z.J."/>
        </authorList>
    </citation>
    <scope>NUCLEOTIDE SEQUENCE [LARGE SCALE GENOMIC DNA]</scope>
    <source>
        <strain evidence="1">Lindl</strain>
    </source>
</reference>
<dbReference type="Proteomes" id="UP000775213">
    <property type="component" value="Unassembled WGS sequence"/>
</dbReference>
<evidence type="ECO:0000313" key="2">
    <source>
        <dbReference type="Proteomes" id="UP000775213"/>
    </source>
</evidence>
<comment type="caution">
    <text evidence="1">The sequence shown here is derived from an EMBL/GenBank/DDBJ whole genome shotgun (WGS) entry which is preliminary data.</text>
</comment>
<sequence length="76" mass="8711">MGKGRLGFGPSGVWLAGGFMVVELWGDLGLLTSSIRPSHQERYMTRFPNFRTKFLVPTEFQNPNQMLSKHRTKKNQ</sequence>
<evidence type="ECO:0000313" key="1">
    <source>
        <dbReference type="EMBL" id="KAH0448584.1"/>
    </source>
</evidence>
<name>A0AAV7FXL4_DENCH</name>
<proteinExistence type="predicted"/>